<organism evidence="1 2">
    <name type="scientific">Cronobacter condimenti 1330</name>
    <dbReference type="NCBI Taxonomy" id="1073999"/>
    <lineage>
        <taxon>Bacteria</taxon>
        <taxon>Pseudomonadati</taxon>
        <taxon>Pseudomonadota</taxon>
        <taxon>Gammaproteobacteria</taxon>
        <taxon>Enterobacterales</taxon>
        <taxon>Enterobacteriaceae</taxon>
        <taxon>Cronobacter</taxon>
    </lineage>
</organism>
<dbReference type="AlphaFoldDB" id="K8A443"/>
<evidence type="ECO:0000313" key="2">
    <source>
        <dbReference type="Proteomes" id="UP000009340"/>
    </source>
</evidence>
<gene>
    <name evidence="1" type="ORF">BN137_4212</name>
</gene>
<dbReference type="Proteomes" id="UP000009340">
    <property type="component" value="Unassembled WGS sequence"/>
</dbReference>
<comment type="caution">
    <text evidence="1">The sequence shown here is derived from an EMBL/GenBank/DDBJ whole genome shotgun (WGS) entry which is preliminary data.</text>
</comment>
<proteinExistence type="predicted"/>
<accession>K8A443</accession>
<sequence>MFKRAYLYPNPGGSGHAGGMNALNFILPKGKLPACKFIIKIKSYH</sequence>
<evidence type="ECO:0000313" key="1">
    <source>
        <dbReference type="EMBL" id="CCJ74811.1"/>
    </source>
</evidence>
<name>K8A443_9ENTR</name>
<reference evidence="1" key="1">
    <citation type="submission" date="2012-07" db="EMBL/GenBank/DDBJ databases">
        <authorList>
            <person name="Cummings C."/>
        </authorList>
    </citation>
    <scope>NUCLEOTIDE SEQUENCE</scope>
    <source>
        <strain evidence="1">1330</strain>
    </source>
</reference>
<protein>
    <submittedName>
        <fullName evidence="1">Uncharacterized protein</fullName>
    </submittedName>
</protein>
<dbReference type="EMBL" id="CAKW01000147">
    <property type="protein sequence ID" value="CCJ74811.1"/>
    <property type="molecule type" value="Genomic_DNA"/>
</dbReference>